<dbReference type="GO" id="GO:0005829">
    <property type="term" value="C:cytosol"/>
    <property type="evidence" value="ECO:0007669"/>
    <property type="project" value="UniProtKB-ARBA"/>
</dbReference>
<evidence type="ECO:0000313" key="10">
    <source>
        <dbReference type="EnsemblMetazoa" id="XP_030836156"/>
    </source>
</evidence>
<evidence type="ECO:0000256" key="4">
    <source>
        <dbReference type="ARBA" id="ARBA00022741"/>
    </source>
</evidence>
<comment type="catalytic activity">
    <reaction evidence="8">
        <text>N(6)-(D-psicosyl)-L-lysyl-[protein] + ATP = N(6)-(3-O-phospho-D-psicosyl)-L-lysyl-[protein] + ADP + H(+)</text>
        <dbReference type="Rhea" id="RHEA:61392"/>
        <dbReference type="Rhea" id="RHEA-COMP:15796"/>
        <dbReference type="Rhea" id="RHEA-COMP:15797"/>
        <dbReference type="ChEBI" id="CHEBI:15378"/>
        <dbReference type="ChEBI" id="CHEBI:30616"/>
        <dbReference type="ChEBI" id="CHEBI:144621"/>
        <dbReference type="ChEBI" id="CHEBI:144622"/>
        <dbReference type="ChEBI" id="CHEBI:456216"/>
    </reaction>
    <physiologicalReaction direction="left-to-right" evidence="8">
        <dbReference type="Rhea" id="RHEA:61393"/>
    </physiologicalReaction>
</comment>
<dbReference type="KEGG" id="spu:581319"/>
<dbReference type="EnsemblMetazoa" id="XM_030980289">
    <property type="protein sequence ID" value="XP_030836149"/>
    <property type="gene ID" value="LOC115918478"/>
</dbReference>
<evidence type="ECO:0000256" key="6">
    <source>
        <dbReference type="ARBA" id="ARBA00022840"/>
    </source>
</evidence>
<reference evidence="11" key="1">
    <citation type="submission" date="2015-02" db="EMBL/GenBank/DDBJ databases">
        <title>Genome sequencing for Strongylocentrotus purpuratus.</title>
        <authorList>
            <person name="Murali S."/>
            <person name="Liu Y."/>
            <person name="Vee V."/>
            <person name="English A."/>
            <person name="Wang M."/>
            <person name="Skinner E."/>
            <person name="Han Y."/>
            <person name="Muzny D.M."/>
            <person name="Worley K.C."/>
            <person name="Gibbs R.A."/>
        </authorList>
    </citation>
    <scope>NUCLEOTIDE SEQUENCE</scope>
</reference>
<proteinExistence type="inferred from homology"/>
<dbReference type="EC" id="2.7.1.172" evidence="2"/>
<evidence type="ECO:0000256" key="8">
    <source>
        <dbReference type="ARBA" id="ARBA00050767"/>
    </source>
</evidence>
<evidence type="ECO:0000256" key="7">
    <source>
        <dbReference type="ARBA" id="ARBA00048655"/>
    </source>
</evidence>
<keyword evidence="11" id="KW-1185">Reference proteome</keyword>
<dbReference type="PIRSF" id="PIRSF006221">
    <property type="entry name" value="Ketosamine-3-kinase"/>
    <property type="match status" value="1"/>
</dbReference>
<evidence type="ECO:0000256" key="3">
    <source>
        <dbReference type="ARBA" id="ARBA00022679"/>
    </source>
</evidence>
<dbReference type="FunCoup" id="A0A7M7NKJ3">
    <property type="interactions" value="952"/>
</dbReference>
<dbReference type="GeneID" id="115918478"/>
<reference evidence="10" key="2">
    <citation type="submission" date="2021-01" db="UniProtKB">
        <authorList>
            <consortium name="EnsemblMetazoa"/>
        </authorList>
    </citation>
    <scope>IDENTIFICATION</scope>
</reference>
<keyword evidence="4" id="KW-0547">Nucleotide-binding</keyword>
<dbReference type="GO" id="GO:0005524">
    <property type="term" value="F:ATP binding"/>
    <property type="evidence" value="ECO:0007669"/>
    <property type="project" value="UniProtKB-KW"/>
</dbReference>
<keyword evidence="5 9" id="KW-0418">Kinase</keyword>
<evidence type="ECO:0000256" key="2">
    <source>
        <dbReference type="ARBA" id="ARBA00011961"/>
    </source>
</evidence>
<dbReference type="Proteomes" id="UP000007110">
    <property type="component" value="Unassembled WGS sequence"/>
</dbReference>
<evidence type="ECO:0000256" key="5">
    <source>
        <dbReference type="ARBA" id="ARBA00022777"/>
    </source>
</evidence>
<dbReference type="EnsemblMetazoa" id="XM_030991404">
    <property type="protein sequence ID" value="XP_030847264"/>
    <property type="gene ID" value="LOC581319"/>
</dbReference>
<evidence type="ECO:0000256" key="1">
    <source>
        <dbReference type="ARBA" id="ARBA00009460"/>
    </source>
</evidence>
<dbReference type="GeneID" id="581319"/>
<accession>A0A7M7NKJ3</accession>
<dbReference type="InterPro" id="IPR016477">
    <property type="entry name" value="Fructo-/Ketosamine-3-kinase"/>
</dbReference>
<dbReference type="GO" id="GO:0016301">
    <property type="term" value="F:kinase activity"/>
    <property type="evidence" value="ECO:0000318"/>
    <property type="project" value="GO_Central"/>
</dbReference>
<keyword evidence="6" id="KW-0067">ATP-binding</keyword>
<dbReference type="EnsemblMetazoa" id="XM_030980296">
    <property type="protein sequence ID" value="XP_030836156"/>
    <property type="gene ID" value="LOC115918478"/>
</dbReference>
<dbReference type="Gene3D" id="3.90.1200.10">
    <property type="match status" value="1"/>
</dbReference>
<dbReference type="Gene3D" id="3.30.200.20">
    <property type="entry name" value="Phosphorylase Kinase, domain 1"/>
    <property type="match status" value="1"/>
</dbReference>
<name>A0A7M7NKJ3_STRPU</name>
<dbReference type="PANTHER" id="PTHR12149:SF8">
    <property type="entry name" value="PROTEIN-RIBULOSAMINE 3-KINASE"/>
    <property type="match status" value="1"/>
</dbReference>
<comment type="catalytic activity">
    <reaction evidence="7">
        <text>N(6)-D-ribulosyl-L-lysyl-[protein] + ATP = N(6)-(3-O-phospho-D-ribulosyl)-L-lysyl-[protein] + ADP + H(+)</text>
        <dbReference type="Rhea" id="RHEA:48432"/>
        <dbReference type="Rhea" id="RHEA-COMP:12103"/>
        <dbReference type="Rhea" id="RHEA-COMP:12104"/>
        <dbReference type="ChEBI" id="CHEBI:15378"/>
        <dbReference type="ChEBI" id="CHEBI:30616"/>
        <dbReference type="ChEBI" id="CHEBI:90418"/>
        <dbReference type="ChEBI" id="CHEBI:90420"/>
        <dbReference type="ChEBI" id="CHEBI:456216"/>
        <dbReference type="EC" id="2.7.1.172"/>
    </reaction>
    <physiologicalReaction direction="left-to-right" evidence="7">
        <dbReference type="Rhea" id="RHEA:48433"/>
    </physiologicalReaction>
</comment>
<dbReference type="RefSeq" id="XP_030836149.1">
    <property type="nucleotide sequence ID" value="XM_030980289.1"/>
</dbReference>
<dbReference type="AlphaFoldDB" id="A0A7M7NKJ3"/>
<sequence length="308" mass="34739">MEKILKDVLGATRVKSFGTTSGGCISDGQSYDTDKGKFFVKVNGKSGARQMFDGEKASLEAIQATETIRVPKPGPVLDNPSGTGTIFIMEHLDLQGLSKHSAALGEHLARLHLHNLDEGKRARQEEGRVGADTSQGFVSQFGFHTTTCCGYLPLDNTWCDDWVRFYTEYRLKKQLDQIQEKSSDKELRELWPLLERKIPKLFEGLEITPALQHGDLWGGNAGQLESCPVIFDPASFYGHHEFDLSIGAMFHSFNQDFHKAYHKLIPKAPGFEEREKLYLLFHHLNHWNHFGASYRSSSLSIIRSLIKD</sequence>
<evidence type="ECO:0000313" key="11">
    <source>
        <dbReference type="Proteomes" id="UP000007110"/>
    </source>
</evidence>
<dbReference type="GO" id="GO:0102193">
    <property type="term" value="F:protein-ribulosamine 3-kinase activity"/>
    <property type="evidence" value="ECO:0007669"/>
    <property type="project" value="UniProtKB-EC"/>
</dbReference>
<dbReference type="FunFam" id="3.30.200.20:FF:000264">
    <property type="entry name" value="Protein-ribulosamine 3-kinase, chloroplastic"/>
    <property type="match status" value="1"/>
</dbReference>
<organism evidence="10 11">
    <name type="scientific">Strongylocentrotus purpuratus</name>
    <name type="common">Purple sea urchin</name>
    <dbReference type="NCBI Taxonomy" id="7668"/>
    <lineage>
        <taxon>Eukaryota</taxon>
        <taxon>Metazoa</taxon>
        <taxon>Echinodermata</taxon>
        <taxon>Eleutherozoa</taxon>
        <taxon>Echinozoa</taxon>
        <taxon>Echinoidea</taxon>
        <taxon>Euechinoidea</taxon>
        <taxon>Echinacea</taxon>
        <taxon>Camarodonta</taxon>
        <taxon>Echinidea</taxon>
        <taxon>Strongylocentrotidae</taxon>
        <taxon>Strongylocentrotus</taxon>
    </lineage>
</organism>
<dbReference type="RefSeq" id="XP_030847264.1">
    <property type="nucleotide sequence ID" value="XM_030991404.1"/>
</dbReference>
<dbReference type="OMA" id="RECDIAM"/>
<dbReference type="KEGG" id="spu:115918478"/>
<dbReference type="PANTHER" id="PTHR12149">
    <property type="entry name" value="FRUCTOSAMINE 3 KINASE-RELATED PROTEIN"/>
    <property type="match status" value="1"/>
</dbReference>
<evidence type="ECO:0000256" key="9">
    <source>
        <dbReference type="PIRNR" id="PIRNR006221"/>
    </source>
</evidence>
<dbReference type="SUPFAM" id="SSF56112">
    <property type="entry name" value="Protein kinase-like (PK-like)"/>
    <property type="match status" value="1"/>
</dbReference>
<dbReference type="InParanoid" id="A0A7M7NKJ3"/>
<protein>
    <recommendedName>
        <fullName evidence="2">protein-ribulosamine 3-kinase</fullName>
        <ecNumber evidence="2">2.7.1.172</ecNumber>
    </recommendedName>
</protein>
<dbReference type="OrthoDB" id="5772781at2759"/>
<keyword evidence="3 9" id="KW-0808">Transferase</keyword>
<dbReference type="Pfam" id="PF03881">
    <property type="entry name" value="Fructosamin_kin"/>
    <property type="match status" value="1"/>
</dbReference>
<dbReference type="InterPro" id="IPR011009">
    <property type="entry name" value="Kinase-like_dom_sf"/>
</dbReference>
<dbReference type="RefSeq" id="XP_030836156.1">
    <property type="nucleotide sequence ID" value="XM_030980296.1"/>
</dbReference>
<comment type="similarity">
    <text evidence="1 9">Belongs to the fructosamine kinase family.</text>
</comment>
<dbReference type="FunFam" id="3.90.1200.10:FF:000003">
    <property type="entry name" value="fructosamine-3-kinase isoform X1"/>
    <property type="match status" value="1"/>
</dbReference>